<keyword evidence="10" id="KW-0479">Metal-binding</keyword>
<accession>A0A511MGD5</accession>
<name>A0A511MGD5_9NOCA</name>
<keyword evidence="6 10" id="KW-0407">Ion channel</keyword>
<keyword evidence="10" id="KW-0915">Sodium</keyword>
<evidence type="ECO:0000313" key="12">
    <source>
        <dbReference type="Proteomes" id="UP000321424"/>
    </source>
</evidence>
<reference evidence="11 12" key="1">
    <citation type="submission" date="2019-07" db="EMBL/GenBank/DDBJ databases">
        <title>Whole genome shotgun sequence of Nocardia ninae NBRC 108245.</title>
        <authorList>
            <person name="Hosoyama A."/>
            <person name="Uohara A."/>
            <person name="Ohji S."/>
            <person name="Ichikawa N."/>
        </authorList>
    </citation>
    <scope>NUCLEOTIDE SEQUENCE [LARGE SCALE GENOMIC DNA]</scope>
    <source>
        <strain evidence="11 12">NBRC 108245</strain>
    </source>
</reference>
<keyword evidence="2 10" id="KW-1003">Cell membrane</keyword>
<feature type="transmembrane region" description="Helical" evidence="10">
    <location>
        <begin position="97"/>
        <end position="119"/>
    </location>
</feature>
<dbReference type="GO" id="GO:0062054">
    <property type="term" value="F:fluoride channel activity"/>
    <property type="evidence" value="ECO:0007669"/>
    <property type="project" value="UniProtKB-UniRule"/>
</dbReference>
<dbReference type="OrthoDB" id="4408652at2"/>
<dbReference type="HAMAP" id="MF_00454">
    <property type="entry name" value="FluC"/>
    <property type="match status" value="1"/>
</dbReference>
<dbReference type="Pfam" id="PF02537">
    <property type="entry name" value="CRCB"/>
    <property type="match status" value="1"/>
</dbReference>
<evidence type="ECO:0000256" key="1">
    <source>
        <dbReference type="ARBA" id="ARBA00004651"/>
    </source>
</evidence>
<keyword evidence="12" id="KW-1185">Reference proteome</keyword>
<evidence type="ECO:0000313" key="11">
    <source>
        <dbReference type="EMBL" id="GEM39128.1"/>
    </source>
</evidence>
<evidence type="ECO:0000256" key="7">
    <source>
        <dbReference type="ARBA" id="ARBA00035120"/>
    </source>
</evidence>
<dbReference type="GO" id="GO:0005886">
    <property type="term" value="C:plasma membrane"/>
    <property type="evidence" value="ECO:0007669"/>
    <property type="project" value="UniProtKB-SubCell"/>
</dbReference>
<protein>
    <recommendedName>
        <fullName evidence="10">Fluoride-specific ion channel FluC</fullName>
    </recommendedName>
</protein>
<dbReference type="InterPro" id="IPR003691">
    <property type="entry name" value="FluC"/>
</dbReference>
<evidence type="ECO:0000256" key="9">
    <source>
        <dbReference type="ARBA" id="ARBA00049940"/>
    </source>
</evidence>
<dbReference type="PANTHER" id="PTHR28259">
    <property type="entry name" value="FLUORIDE EXPORT PROTEIN 1-RELATED"/>
    <property type="match status" value="1"/>
</dbReference>
<comment type="function">
    <text evidence="9 10">Fluoride-specific ion channel. Important for reducing fluoride concentration in the cell, thus reducing its toxicity.</text>
</comment>
<feature type="transmembrane region" description="Helical" evidence="10">
    <location>
        <begin position="33"/>
        <end position="54"/>
    </location>
</feature>
<feature type="binding site" evidence="10">
    <location>
        <position position="76"/>
    </location>
    <ligand>
        <name>Na(+)</name>
        <dbReference type="ChEBI" id="CHEBI:29101"/>
        <note>structural</note>
    </ligand>
</feature>
<evidence type="ECO:0000256" key="5">
    <source>
        <dbReference type="ARBA" id="ARBA00023136"/>
    </source>
</evidence>
<feature type="transmembrane region" description="Helical" evidence="10">
    <location>
        <begin position="66"/>
        <end position="85"/>
    </location>
</feature>
<evidence type="ECO:0000256" key="3">
    <source>
        <dbReference type="ARBA" id="ARBA00022692"/>
    </source>
</evidence>
<comment type="similarity">
    <text evidence="7 10">Belongs to the fluoride channel Fluc/FEX (TC 1.A.43) family.</text>
</comment>
<organism evidence="11 12">
    <name type="scientific">Nocardia ninae NBRC 108245</name>
    <dbReference type="NCBI Taxonomy" id="1210091"/>
    <lineage>
        <taxon>Bacteria</taxon>
        <taxon>Bacillati</taxon>
        <taxon>Actinomycetota</taxon>
        <taxon>Actinomycetes</taxon>
        <taxon>Mycobacteriales</taxon>
        <taxon>Nocardiaceae</taxon>
        <taxon>Nocardia</taxon>
    </lineage>
</organism>
<evidence type="ECO:0000256" key="10">
    <source>
        <dbReference type="HAMAP-Rule" id="MF_00454"/>
    </source>
</evidence>
<evidence type="ECO:0000256" key="6">
    <source>
        <dbReference type="ARBA" id="ARBA00023303"/>
    </source>
</evidence>
<comment type="caution">
    <text evidence="11">The sequence shown here is derived from an EMBL/GenBank/DDBJ whole genome shotgun (WGS) entry which is preliminary data.</text>
</comment>
<dbReference type="Proteomes" id="UP000321424">
    <property type="component" value="Unassembled WGS sequence"/>
</dbReference>
<comment type="activity regulation">
    <text evidence="10">Na(+) is not transported, but it plays an essential structural role and its presence is essential for fluoride channel function.</text>
</comment>
<dbReference type="EMBL" id="BJXA01000022">
    <property type="protein sequence ID" value="GEM39128.1"/>
    <property type="molecule type" value="Genomic_DNA"/>
</dbReference>
<proteinExistence type="inferred from homology"/>
<keyword evidence="5 10" id="KW-0472">Membrane</keyword>
<dbReference type="GO" id="GO:0046872">
    <property type="term" value="F:metal ion binding"/>
    <property type="evidence" value="ECO:0007669"/>
    <property type="project" value="UniProtKB-KW"/>
</dbReference>
<keyword evidence="10" id="KW-0406">Ion transport</keyword>
<keyword evidence="3 10" id="KW-0812">Transmembrane</keyword>
<dbReference type="GO" id="GO:0140114">
    <property type="term" value="P:cellular detoxification of fluoride"/>
    <property type="evidence" value="ECO:0007669"/>
    <property type="project" value="UniProtKB-UniRule"/>
</dbReference>
<keyword evidence="4 10" id="KW-1133">Transmembrane helix</keyword>
<comment type="subcellular location">
    <subcellularLocation>
        <location evidence="1 10">Cell membrane</location>
        <topology evidence="1 10">Multi-pass membrane protein</topology>
    </subcellularLocation>
</comment>
<comment type="catalytic activity">
    <reaction evidence="8">
        <text>fluoride(in) = fluoride(out)</text>
        <dbReference type="Rhea" id="RHEA:76159"/>
        <dbReference type="ChEBI" id="CHEBI:17051"/>
    </reaction>
    <physiologicalReaction direction="left-to-right" evidence="8">
        <dbReference type="Rhea" id="RHEA:76160"/>
    </physiologicalReaction>
</comment>
<evidence type="ECO:0000256" key="2">
    <source>
        <dbReference type="ARBA" id="ARBA00022475"/>
    </source>
</evidence>
<dbReference type="AlphaFoldDB" id="A0A511MGD5"/>
<keyword evidence="10" id="KW-0813">Transport</keyword>
<evidence type="ECO:0000256" key="8">
    <source>
        <dbReference type="ARBA" id="ARBA00035585"/>
    </source>
</evidence>
<dbReference type="NCBIfam" id="TIGR00494">
    <property type="entry name" value="crcB"/>
    <property type="match status" value="1"/>
</dbReference>
<evidence type="ECO:0000256" key="4">
    <source>
        <dbReference type="ARBA" id="ARBA00022989"/>
    </source>
</evidence>
<gene>
    <name evidence="11" type="primary">crcB1</name>
    <name evidence="10" type="synonym">crcB</name>
    <name evidence="10" type="synonym">fluC</name>
    <name evidence="11" type="ORF">NN4_36470</name>
</gene>
<feature type="binding site" evidence="10">
    <location>
        <position position="73"/>
    </location>
    <ligand>
        <name>Na(+)</name>
        <dbReference type="ChEBI" id="CHEBI:29101"/>
        <note>structural</note>
    </ligand>
</feature>
<sequence length="139" mass="14412">MLLAVISIGGGLGAVARYGLGVWWPVRDGHVPWSTLAVNVVGCFAIGILMVLSTEVWVAHRLLRPFLGIGVLGGFTTFSTYGLEIRRLLESGAAVPAFGYLGGTVVAALGAVVLGMGLARWTTGMARQSTATAGRKGAR</sequence>
<dbReference type="PANTHER" id="PTHR28259:SF1">
    <property type="entry name" value="FLUORIDE EXPORT PROTEIN 1-RELATED"/>
    <property type="match status" value="1"/>
</dbReference>